<keyword evidence="7" id="KW-0805">Transcription regulation</keyword>
<dbReference type="GO" id="GO:0003677">
    <property type="term" value="F:DNA binding"/>
    <property type="evidence" value="ECO:0007669"/>
    <property type="project" value="UniProtKB-KW"/>
</dbReference>
<evidence type="ECO:0000256" key="1">
    <source>
        <dbReference type="ARBA" id="ARBA00001966"/>
    </source>
</evidence>
<dbReference type="GO" id="GO:0047134">
    <property type="term" value="F:protein-disulfide reductase [NAD(P)H] activity"/>
    <property type="evidence" value="ECO:0007669"/>
    <property type="project" value="TreeGrafter"/>
</dbReference>
<comment type="cofactor">
    <cofactor evidence="1">
        <name>[4Fe-4S] cluster</name>
        <dbReference type="ChEBI" id="CHEBI:49883"/>
    </cofactor>
</comment>
<evidence type="ECO:0000256" key="9">
    <source>
        <dbReference type="ARBA" id="ARBA00023157"/>
    </source>
</evidence>
<dbReference type="GO" id="GO:0051539">
    <property type="term" value="F:4 iron, 4 sulfur cluster binding"/>
    <property type="evidence" value="ECO:0007669"/>
    <property type="project" value="UniProtKB-KW"/>
</dbReference>
<evidence type="ECO:0000256" key="8">
    <source>
        <dbReference type="ARBA" id="ARBA00023125"/>
    </source>
</evidence>
<dbReference type="InterPro" id="IPR034768">
    <property type="entry name" value="4FE4S_WBL"/>
</dbReference>
<name>A0A6J5LSM9_9CAUD</name>
<keyword evidence="9" id="KW-1015">Disulfide bond</keyword>
<keyword evidence="6" id="KW-0411">Iron-sulfur</keyword>
<sequence>METVVPVLERWWDHAACKGMDLATFIIEPGERYSKIRIKEAKAVCATCIVRPECLAEALKYSTTTLECYGIWGGLTWKERSHLIPATPLVYSDGKYRQIKEPRP</sequence>
<keyword evidence="4" id="KW-0479">Metal-binding</keyword>
<evidence type="ECO:0000256" key="7">
    <source>
        <dbReference type="ARBA" id="ARBA00023015"/>
    </source>
</evidence>
<dbReference type="PANTHER" id="PTHR38839">
    <property type="entry name" value="TRANSCRIPTIONAL REGULATOR WHID-RELATED"/>
    <property type="match status" value="1"/>
</dbReference>
<accession>A0A6J5LSM9</accession>
<feature type="domain" description="4Fe-4S Wbl-type" evidence="11">
    <location>
        <begin position="16"/>
        <end position="82"/>
    </location>
</feature>
<keyword evidence="8" id="KW-0238">DNA-binding</keyword>
<dbReference type="GO" id="GO:0046872">
    <property type="term" value="F:metal ion binding"/>
    <property type="evidence" value="ECO:0007669"/>
    <property type="project" value="UniProtKB-KW"/>
</dbReference>
<evidence type="ECO:0000256" key="4">
    <source>
        <dbReference type="ARBA" id="ARBA00022723"/>
    </source>
</evidence>
<dbReference type="InterPro" id="IPR003482">
    <property type="entry name" value="Whib"/>
</dbReference>
<evidence type="ECO:0000256" key="2">
    <source>
        <dbReference type="ARBA" id="ARBA00006597"/>
    </source>
</evidence>
<proteinExistence type="inferred from homology"/>
<protein>
    <submittedName>
        <fullName evidence="12">WhiB-like iron-sulfur binding domain containing protein</fullName>
    </submittedName>
</protein>
<evidence type="ECO:0000256" key="10">
    <source>
        <dbReference type="ARBA" id="ARBA00023163"/>
    </source>
</evidence>
<keyword evidence="3" id="KW-0004">4Fe-4S</keyword>
<evidence type="ECO:0000256" key="3">
    <source>
        <dbReference type="ARBA" id="ARBA00022485"/>
    </source>
</evidence>
<evidence type="ECO:0000256" key="5">
    <source>
        <dbReference type="ARBA" id="ARBA00023004"/>
    </source>
</evidence>
<gene>
    <name evidence="12" type="ORF">UFOVP295_13</name>
</gene>
<dbReference type="Pfam" id="PF02467">
    <property type="entry name" value="Whib"/>
    <property type="match status" value="1"/>
</dbReference>
<evidence type="ECO:0000313" key="12">
    <source>
        <dbReference type="EMBL" id="CAB4135960.1"/>
    </source>
</evidence>
<dbReference type="GO" id="GO:0045892">
    <property type="term" value="P:negative regulation of DNA-templated transcription"/>
    <property type="evidence" value="ECO:0007669"/>
    <property type="project" value="TreeGrafter"/>
</dbReference>
<evidence type="ECO:0000256" key="6">
    <source>
        <dbReference type="ARBA" id="ARBA00023014"/>
    </source>
</evidence>
<dbReference type="EMBL" id="LR796312">
    <property type="protein sequence ID" value="CAB4135960.1"/>
    <property type="molecule type" value="Genomic_DNA"/>
</dbReference>
<comment type="similarity">
    <text evidence="2">Belongs to the WhiB family.</text>
</comment>
<keyword evidence="10" id="KW-0804">Transcription</keyword>
<evidence type="ECO:0000259" key="11">
    <source>
        <dbReference type="PROSITE" id="PS51674"/>
    </source>
</evidence>
<organism evidence="12">
    <name type="scientific">uncultured Caudovirales phage</name>
    <dbReference type="NCBI Taxonomy" id="2100421"/>
    <lineage>
        <taxon>Viruses</taxon>
        <taxon>Duplodnaviria</taxon>
        <taxon>Heunggongvirae</taxon>
        <taxon>Uroviricota</taxon>
        <taxon>Caudoviricetes</taxon>
        <taxon>Peduoviridae</taxon>
        <taxon>Maltschvirus</taxon>
        <taxon>Maltschvirus maltsch</taxon>
    </lineage>
</organism>
<keyword evidence="5" id="KW-0408">Iron</keyword>
<reference evidence="12" key="1">
    <citation type="submission" date="2020-04" db="EMBL/GenBank/DDBJ databases">
        <authorList>
            <person name="Chiriac C."/>
            <person name="Salcher M."/>
            <person name="Ghai R."/>
            <person name="Kavagutti S V."/>
        </authorList>
    </citation>
    <scope>NUCLEOTIDE SEQUENCE</scope>
</reference>
<dbReference type="PROSITE" id="PS51674">
    <property type="entry name" value="4FE4S_WBL"/>
    <property type="match status" value="1"/>
</dbReference>